<protein>
    <submittedName>
        <fullName evidence="1">Uncharacterized protein</fullName>
    </submittedName>
</protein>
<organism evidence="1 2">
    <name type="scientific">Quercus suber</name>
    <name type="common">Cork oak</name>
    <dbReference type="NCBI Taxonomy" id="58331"/>
    <lineage>
        <taxon>Eukaryota</taxon>
        <taxon>Viridiplantae</taxon>
        <taxon>Streptophyta</taxon>
        <taxon>Embryophyta</taxon>
        <taxon>Tracheophyta</taxon>
        <taxon>Spermatophyta</taxon>
        <taxon>Magnoliopsida</taxon>
        <taxon>eudicotyledons</taxon>
        <taxon>Gunneridae</taxon>
        <taxon>Pentapetalae</taxon>
        <taxon>rosids</taxon>
        <taxon>fabids</taxon>
        <taxon>Fagales</taxon>
        <taxon>Fagaceae</taxon>
        <taxon>Quercus</taxon>
    </lineage>
</organism>
<sequence>MRDVMVTARAWSEGGGDNLMGKVVRKVKFYQEKLKRWSRCCFSNVTWEIAKKKRLMKEAEEVALRGGSGAALVAELIDSGSGCWKSREIDECLVPFDAQRIKAIPLCITPQLDLFYWALEKNGAYSVKSGYRALCEEARNEEASGSSSGLSAGFWSSIWKLNVPGKVKCYVESMLR</sequence>
<reference evidence="1 2" key="1">
    <citation type="journal article" date="2018" name="Sci. Data">
        <title>The draft genome sequence of cork oak.</title>
        <authorList>
            <person name="Ramos A.M."/>
            <person name="Usie A."/>
            <person name="Barbosa P."/>
            <person name="Barros P.M."/>
            <person name="Capote T."/>
            <person name="Chaves I."/>
            <person name="Simoes F."/>
            <person name="Abreu I."/>
            <person name="Carrasquinho I."/>
            <person name="Faro C."/>
            <person name="Guimaraes J.B."/>
            <person name="Mendonca D."/>
            <person name="Nobrega F."/>
            <person name="Rodrigues L."/>
            <person name="Saibo N.J.M."/>
            <person name="Varela M.C."/>
            <person name="Egas C."/>
            <person name="Matos J."/>
            <person name="Miguel C.M."/>
            <person name="Oliveira M.M."/>
            <person name="Ricardo C.P."/>
            <person name="Goncalves S."/>
        </authorList>
    </citation>
    <scope>NUCLEOTIDE SEQUENCE [LARGE SCALE GENOMIC DNA]</scope>
    <source>
        <strain evidence="2">cv. HL8</strain>
    </source>
</reference>
<dbReference type="EMBL" id="PKMF04000533">
    <property type="protein sequence ID" value="KAK7826948.1"/>
    <property type="molecule type" value="Genomic_DNA"/>
</dbReference>
<evidence type="ECO:0000313" key="1">
    <source>
        <dbReference type="EMBL" id="KAK7826948.1"/>
    </source>
</evidence>
<evidence type="ECO:0000313" key="2">
    <source>
        <dbReference type="Proteomes" id="UP000237347"/>
    </source>
</evidence>
<dbReference type="Proteomes" id="UP000237347">
    <property type="component" value="Unassembled WGS sequence"/>
</dbReference>
<dbReference type="AlphaFoldDB" id="A0AAW0JJT2"/>
<comment type="caution">
    <text evidence="1">The sequence shown here is derived from an EMBL/GenBank/DDBJ whole genome shotgun (WGS) entry which is preliminary data.</text>
</comment>
<proteinExistence type="predicted"/>
<accession>A0AAW0JJT2</accession>
<gene>
    <name evidence="1" type="ORF">CFP56_031606</name>
</gene>
<name>A0AAW0JJT2_QUESU</name>
<keyword evidence="2" id="KW-1185">Reference proteome</keyword>